<evidence type="ECO:0000313" key="2">
    <source>
        <dbReference type="Proteomes" id="UP000199095"/>
    </source>
</evidence>
<dbReference type="RefSeq" id="WP_093131562.1">
    <property type="nucleotide sequence ID" value="NZ_FOHJ01000001.1"/>
</dbReference>
<dbReference type="PANTHER" id="PTHR38134">
    <property type="entry name" value="SLR1395 PROTEIN"/>
    <property type="match status" value="1"/>
</dbReference>
<dbReference type="Pfam" id="PF13528">
    <property type="entry name" value="Glyco_trans_1_3"/>
    <property type="match status" value="1"/>
</dbReference>
<accession>A0A1H9ZEC6</accession>
<proteinExistence type="predicted"/>
<dbReference type="AlphaFoldDB" id="A0A1H9ZEC6"/>
<dbReference type="STRING" id="237682.SAMN05421676_101484"/>
<keyword evidence="1" id="KW-0808">Transferase</keyword>
<dbReference type="GO" id="GO:0016740">
    <property type="term" value="F:transferase activity"/>
    <property type="evidence" value="ECO:0007669"/>
    <property type="project" value="UniProtKB-KW"/>
</dbReference>
<evidence type="ECO:0000313" key="1">
    <source>
        <dbReference type="EMBL" id="SES80009.1"/>
    </source>
</evidence>
<sequence>MKTVAFYISDYGFGHASRSIAIIRELSQQYGEDLRMIICNSFAMDFLKESLTSYNVEFRKVNTDVGYVLQNNSMKPDANEINHQYQAFMNDWEETLRVEKGFLKQNHVDLVISDISPLPFIPAKELNIPSIGVSNFTWYTAYKD</sequence>
<dbReference type="SUPFAM" id="SSF53756">
    <property type="entry name" value="UDP-Glycosyltransferase/glycogen phosphorylase"/>
    <property type="match status" value="1"/>
</dbReference>
<dbReference type="InterPro" id="IPR053205">
    <property type="entry name" value="GHMP_kinase_L-arabinokinase"/>
</dbReference>
<dbReference type="PANTHER" id="PTHR38134:SF2">
    <property type="entry name" value="GALACTOKINASE"/>
    <property type="match status" value="1"/>
</dbReference>
<keyword evidence="2" id="KW-1185">Reference proteome</keyword>
<dbReference type="EMBL" id="FOHJ01000001">
    <property type="protein sequence ID" value="SES80009.1"/>
    <property type="molecule type" value="Genomic_DNA"/>
</dbReference>
<protein>
    <submittedName>
        <fullName evidence="1">Glycosyl transferase family 1</fullName>
    </submittedName>
</protein>
<name>A0A1H9ZEC6_9BACI</name>
<organism evidence="1 2">
    <name type="scientific">Salinibacillus kushneri</name>
    <dbReference type="NCBI Taxonomy" id="237682"/>
    <lineage>
        <taxon>Bacteria</taxon>
        <taxon>Bacillati</taxon>
        <taxon>Bacillota</taxon>
        <taxon>Bacilli</taxon>
        <taxon>Bacillales</taxon>
        <taxon>Bacillaceae</taxon>
        <taxon>Salinibacillus</taxon>
    </lineage>
</organism>
<reference evidence="2" key="1">
    <citation type="submission" date="2016-10" db="EMBL/GenBank/DDBJ databases">
        <authorList>
            <person name="Varghese N."/>
            <person name="Submissions S."/>
        </authorList>
    </citation>
    <scope>NUCLEOTIDE SEQUENCE [LARGE SCALE GENOMIC DNA]</scope>
    <source>
        <strain evidence="2">CGMCC 1.3566</strain>
    </source>
</reference>
<dbReference type="Proteomes" id="UP000199095">
    <property type="component" value="Unassembled WGS sequence"/>
</dbReference>
<dbReference type="OrthoDB" id="9776616at2"/>
<gene>
    <name evidence="1" type="ORF">SAMN05421676_101484</name>
</gene>